<dbReference type="Gene3D" id="1.10.630.10">
    <property type="entry name" value="Cytochrome P450"/>
    <property type="match status" value="1"/>
</dbReference>
<dbReference type="InterPro" id="IPR002397">
    <property type="entry name" value="Cyt_P450_B"/>
</dbReference>
<dbReference type="InterPro" id="IPR036396">
    <property type="entry name" value="Cyt_P450_sf"/>
</dbReference>
<reference evidence="3" key="1">
    <citation type="journal article" date="2014" name="Int. J. Syst. Evol. Microbiol.">
        <title>Complete genome sequence of Corynebacterium casei LMG S-19264T (=DSM 44701T), isolated from a smear-ripened cheese.</title>
        <authorList>
            <consortium name="US DOE Joint Genome Institute (JGI-PGF)"/>
            <person name="Walter F."/>
            <person name="Albersmeier A."/>
            <person name="Kalinowski J."/>
            <person name="Ruckert C."/>
        </authorList>
    </citation>
    <scope>NUCLEOTIDE SEQUENCE</scope>
    <source>
        <strain evidence="3">JCM 3086</strain>
    </source>
</reference>
<sequence>MVDPRHAPHLVDLDNRRPELTQTLFRTLGELQERHPVGWSEACGGFWVLTKHADIVEASADWETFSVADGIMIPPTGKSMPVIPAELDPPRHGAFRKLVLPRFTPKALQPVEDDIRRIVADAFGPLVERGRADLVTEFARPVPVLVICRVLGIDSDWERVPPRRGVHGRLRRHRAPRARQGGRAPARGVPGLGDRRPARPRPPRPPAGPGSRAGGGRGGARGVRQLRGPPAVAGRPRRPALPLPALRPVAGVRAVEDRRRADRGRDRRRWADRGVQGFALHPGIIHTRLQRHIEWDTTDLPLKTAAQGAATTVLVATAPELDETAPVYWQGCAPARVVEARPPDYSGGVAPYALDEGNAARLAETADRVLADL</sequence>
<evidence type="ECO:0000256" key="2">
    <source>
        <dbReference type="SAM" id="MobiDB-lite"/>
    </source>
</evidence>
<dbReference type="AlphaFoldDB" id="A0A917P9C3"/>
<evidence type="ECO:0000313" key="3">
    <source>
        <dbReference type="EMBL" id="GGJ67508.1"/>
    </source>
</evidence>
<keyword evidence="4" id="KW-1185">Reference proteome</keyword>
<feature type="compositionally biased region" description="Low complexity" evidence="2">
    <location>
        <begin position="178"/>
        <end position="189"/>
    </location>
</feature>
<protein>
    <recommendedName>
        <fullName evidence="5">Cytochrome P450</fullName>
    </recommendedName>
</protein>
<feature type="region of interest" description="Disordered" evidence="2">
    <location>
        <begin position="161"/>
        <end position="245"/>
    </location>
</feature>
<evidence type="ECO:0000256" key="1">
    <source>
        <dbReference type="ARBA" id="ARBA00010617"/>
    </source>
</evidence>
<gene>
    <name evidence="3" type="ORF">GCM10010121_092760</name>
</gene>
<name>A0A917P9C3_9ACTN</name>
<evidence type="ECO:0008006" key="5">
    <source>
        <dbReference type="Google" id="ProtNLM"/>
    </source>
</evidence>
<dbReference type="Gene3D" id="3.40.50.720">
    <property type="entry name" value="NAD(P)-binding Rossmann-like Domain"/>
    <property type="match status" value="1"/>
</dbReference>
<dbReference type="GO" id="GO:0004497">
    <property type="term" value="F:monooxygenase activity"/>
    <property type="evidence" value="ECO:0007669"/>
    <property type="project" value="InterPro"/>
</dbReference>
<dbReference type="SUPFAM" id="SSF48264">
    <property type="entry name" value="Cytochrome P450"/>
    <property type="match status" value="1"/>
</dbReference>
<dbReference type="PRINTS" id="PR00359">
    <property type="entry name" value="BP450"/>
</dbReference>
<dbReference type="PANTHER" id="PTHR46696:SF6">
    <property type="entry name" value="P450, PUTATIVE (EUROFUNG)-RELATED"/>
    <property type="match status" value="1"/>
</dbReference>
<accession>A0A917P9C3</accession>
<dbReference type="RefSeq" id="WP_189317324.1">
    <property type="nucleotide sequence ID" value="NZ_BMQA01000098.1"/>
</dbReference>
<dbReference type="GO" id="GO:0020037">
    <property type="term" value="F:heme binding"/>
    <property type="evidence" value="ECO:0007669"/>
    <property type="project" value="InterPro"/>
</dbReference>
<dbReference type="PANTHER" id="PTHR46696">
    <property type="entry name" value="P450, PUTATIVE (EUROFUNG)-RELATED"/>
    <property type="match status" value="1"/>
</dbReference>
<dbReference type="GO" id="GO:0016705">
    <property type="term" value="F:oxidoreductase activity, acting on paired donors, with incorporation or reduction of molecular oxygen"/>
    <property type="evidence" value="ECO:0007669"/>
    <property type="project" value="InterPro"/>
</dbReference>
<organism evidence="3 4">
    <name type="scientific">Streptomyces brasiliensis</name>
    <dbReference type="NCBI Taxonomy" id="1954"/>
    <lineage>
        <taxon>Bacteria</taxon>
        <taxon>Bacillati</taxon>
        <taxon>Actinomycetota</taxon>
        <taxon>Actinomycetes</taxon>
        <taxon>Kitasatosporales</taxon>
        <taxon>Streptomycetaceae</taxon>
        <taxon>Streptomyces</taxon>
    </lineage>
</organism>
<feature type="compositionally biased region" description="Basic residues" evidence="2">
    <location>
        <begin position="162"/>
        <end position="177"/>
    </location>
</feature>
<evidence type="ECO:0000313" key="4">
    <source>
        <dbReference type="Proteomes" id="UP000657574"/>
    </source>
</evidence>
<comment type="similarity">
    <text evidence="1">Belongs to the cytochrome P450 family.</text>
</comment>
<proteinExistence type="inferred from homology"/>
<dbReference type="EMBL" id="BMQA01000098">
    <property type="protein sequence ID" value="GGJ67508.1"/>
    <property type="molecule type" value="Genomic_DNA"/>
</dbReference>
<comment type="caution">
    <text evidence="3">The sequence shown here is derived from an EMBL/GenBank/DDBJ whole genome shotgun (WGS) entry which is preliminary data.</text>
</comment>
<reference evidence="3" key="2">
    <citation type="submission" date="2020-09" db="EMBL/GenBank/DDBJ databases">
        <authorList>
            <person name="Sun Q."/>
            <person name="Ohkuma M."/>
        </authorList>
    </citation>
    <scope>NUCLEOTIDE SEQUENCE</scope>
    <source>
        <strain evidence="3">JCM 3086</strain>
    </source>
</reference>
<dbReference type="GO" id="GO:0005506">
    <property type="term" value="F:iron ion binding"/>
    <property type="evidence" value="ECO:0007669"/>
    <property type="project" value="InterPro"/>
</dbReference>
<feature type="compositionally biased region" description="Gly residues" evidence="2">
    <location>
        <begin position="211"/>
        <end position="221"/>
    </location>
</feature>
<dbReference type="Proteomes" id="UP000657574">
    <property type="component" value="Unassembled WGS sequence"/>
</dbReference>